<evidence type="ECO:0000313" key="3">
    <source>
        <dbReference type="EMBL" id="ONK67120.1"/>
    </source>
</evidence>
<dbReference type="OMA" id="RIFLIYR"/>
<dbReference type="Pfam" id="PF00012">
    <property type="entry name" value="HSP70"/>
    <property type="match status" value="1"/>
</dbReference>
<evidence type="ECO:0000256" key="1">
    <source>
        <dbReference type="ARBA" id="ARBA00022741"/>
    </source>
</evidence>
<reference evidence="4" key="1">
    <citation type="journal article" date="2017" name="Nat. Commun.">
        <title>The asparagus genome sheds light on the origin and evolution of a young Y chromosome.</title>
        <authorList>
            <person name="Harkess A."/>
            <person name="Zhou J."/>
            <person name="Xu C."/>
            <person name="Bowers J.E."/>
            <person name="Van der Hulst R."/>
            <person name="Ayyampalayam S."/>
            <person name="Mercati F."/>
            <person name="Riccardi P."/>
            <person name="McKain M.R."/>
            <person name="Kakrana A."/>
            <person name="Tang H."/>
            <person name="Ray J."/>
            <person name="Groenendijk J."/>
            <person name="Arikit S."/>
            <person name="Mathioni S.M."/>
            <person name="Nakano M."/>
            <person name="Shan H."/>
            <person name="Telgmann-Rauber A."/>
            <person name="Kanno A."/>
            <person name="Yue Z."/>
            <person name="Chen H."/>
            <person name="Li W."/>
            <person name="Chen Y."/>
            <person name="Xu X."/>
            <person name="Zhang Y."/>
            <person name="Luo S."/>
            <person name="Chen H."/>
            <person name="Gao J."/>
            <person name="Mao Z."/>
            <person name="Pires J.C."/>
            <person name="Luo M."/>
            <person name="Kudrna D."/>
            <person name="Wing R.A."/>
            <person name="Meyers B.C."/>
            <person name="Yi K."/>
            <person name="Kong H."/>
            <person name="Lavrijsen P."/>
            <person name="Sunseri F."/>
            <person name="Falavigna A."/>
            <person name="Ye Y."/>
            <person name="Leebens-Mack J.H."/>
            <person name="Chen G."/>
        </authorList>
    </citation>
    <scope>NUCLEOTIDE SEQUENCE [LARGE SCALE GENOMIC DNA]</scope>
    <source>
        <strain evidence="4">cv. DH0086</strain>
    </source>
</reference>
<dbReference type="AlphaFoldDB" id="A0A5P1EST2"/>
<dbReference type="SUPFAM" id="SSF53067">
    <property type="entry name" value="Actin-like ATPase domain"/>
    <property type="match status" value="1"/>
</dbReference>
<accession>A0A5P1EST2</accession>
<keyword evidence="1" id="KW-0547">Nucleotide-binding</keyword>
<keyword evidence="2" id="KW-0067">ATP-binding</keyword>
<evidence type="ECO:0000313" key="4">
    <source>
        <dbReference type="Proteomes" id="UP000243459"/>
    </source>
</evidence>
<evidence type="ECO:0000256" key="2">
    <source>
        <dbReference type="ARBA" id="ARBA00022840"/>
    </source>
</evidence>
<dbReference type="PANTHER" id="PTHR19375">
    <property type="entry name" value="HEAT SHOCK PROTEIN 70KDA"/>
    <property type="match status" value="1"/>
</dbReference>
<dbReference type="GO" id="GO:0005524">
    <property type="term" value="F:ATP binding"/>
    <property type="evidence" value="ECO:0007669"/>
    <property type="project" value="UniProtKB-KW"/>
</dbReference>
<dbReference type="PRINTS" id="PR00301">
    <property type="entry name" value="HEATSHOCK70"/>
</dbReference>
<organism evidence="3 4">
    <name type="scientific">Asparagus officinalis</name>
    <name type="common">Garden asparagus</name>
    <dbReference type="NCBI Taxonomy" id="4686"/>
    <lineage>
        <taxon>Eukaryota</taxon>
        <taxon>Viridiplantae</taxon>
        <taxon>Streptophyta</taxon>
        <taxon>Embryophyta</taxon>
        <taxon>Tracheophyta</taxon>
        <taxon>Spermatophyta</taxon>
        <taxon>Magnoliopsida</taxon>
        <taxon>Liliopsida</taxon>
        <taxon>Asparagales</taxon>
        <taxon>Asparagaceae</taxon>
        <taxon>Asparagoideae</taxon>
        <taxon>Asparagus</taxon>
    </lineage>
</organism>
<dbReference type="EMBL" id="CM007386">
    <property type="protein sequence ID" value="ONK67120.1"/>
    <property type="molecule type" value="Genomic_DNA"/>
</dbReference>
<name>A0A5P1EST2_ASPOF</name>
<gene>
    <name evidence="3" type="ORF">A4U43_C06F15920</name>
</gene>
<proteinExistence type="predicted"/>
<dbReference type="GO" id="GO:0140662">
    <property type="term" value="F:ATP-dependent protein folding chaperone"/>
    <property type="evidence" value="ECO:0007669"/>
    <property type="project" value="InterPro"/>
</dbReference>
<dbReference type="Proteomes" id="UP000243459">
    <property type="component" value="Chromosome 6"/>
</dbReference>
<protein>
    <submittedName>
        <fullName evidence="3">Uncharacterized protein</fullName>
    </submittedName>
</protein>
<keyword evidence="4" id="KW-1185">Reference proteome</keyword>
<sequence>MTTMVSISAVYHSLPQLLMVQNTSRQPLLGLNSRSFVRIFLIYRFKTPVDNALRDAKLSFKDLDEVILVRGLTCIPAVQELVKKMTEKNPNVTVNPDEVVALGAAVQARVLAGDVSD</sequence>
<dbReference type="Gramene" id="ONK67120">
    <property type="protein sequence ID" value="ONK67120"/>
    <property type="gene ID" value="A4U43_C06F15920"/>
</dbReference>
<dbReference type="InterPro" id="IPR043129">
    <property type="entry name" value="ATPase_NBD"/>
</dbReference>
<dbReference type="Gene3D" id="3.30.420.40">
    <property type="match status" value="2"/>
</dbReference>
<dbReference type="InterPro" id="IPR013126">
    <property type="entry name" value="Hsp_70_fam"/>
</dbReference>